<evidence type="ECO:0000313" key="4">
    <source>
        <dbReference type="EMBL" id="QKG26290.1"/>
    </source>
</evidence>
<gene>
    <name evidence="4" type="ORF">ACTIVE_7943</name>
</gene>
<accession>A0A7D3VYU9</accession>
<sequence>MNGAGEGEAPEPERGWAPPDASGAGAPAGGPPAPVSPSQDFPPVYGTPPAPGQRRTNPYAKAALAAGLIGMVLFAIGFAIAAFVQIKRRGEKGRGLVVGGLAASLVWIVAGAVVAVVATSSLLSPKRDSAGHITKSGKTVLSRLKTGDCFTGFGKDETRVIVTALPCTRPHDGEIVAEAMLSEGGLQPGEEGLEAEATKLCMDRLDFLTKSRYHKDLEVYVEKPDLAARDNGDRDVTCAMRYTGPGALTAPLATTIDPDLKALRHLDIGDCLVEWDLDDPVARGIPCSRPHSVQVYAKYQLPTQEMTTSESPWEYPGTKIVEKYAADGCQKRADKIFAKHPPPVDLRNYYRAPSEQDWYFSQQVVVCLVGAEHGTLRKSVLGK</sequence>
<keyword evidence="5" id="KW-1185">Reference proteome</keyword>
<evidence type="ECO:0000259" key="3">
    <source>
        <dbReference type="Pfam" id="PF13845"/>
    </source>
</evidence>
<organism evidence="4 5">
    <name type="scientific">Actinomadura verrucosospora</name>
    <dbReference type="NCBI Taxonomy" id="46165"/>
    <lineage>
        <taxon>Bacteria</taxon>
        <taxon>Bacillati</taxon>
        <taxon>Actinomycetota</taxon>
        <taxon>Actinomycetes</taxon>
        <taxon>Streptosporangiales</taxon>
        <taxon>Thermomonosporaceae</taxon>
        <taxon>Actinomadura</taxon>
    </lineage>
</organism>
<dbReference type="Proteomes" id="UP000501240">
    <property type="component" value="Chromosome"/>
</dbReference>
<evidence type="ECO:0000256" key="2">
    <source>
        <dbReference type="SAM" id="Phobius"/>
    </source>
</evidence>
<keyword evidence="2" id="KW-1133">Transmembrane helix</keyword>
<reference evidence="4 5" key="1">
    <citation type="submission" date="2020-05" db="EMBL/GenBank/DDBJ databases">
        <title>Actinomadura verrucosospora NRRL-B18236 (PFL_A860) Genome sequencing and assembly.</title>
        <authorList>
            <person name="Samborskyy M."/>
        </authorList>
    </citation>
    <scope>NUCLEOTIDE SEQUENCE [LARGE SCALE GENOMIC DNA]</scope>
    <source>
        <strain evidence="4 5">NRRL:B18236</strain>
    </source>
</reference>
<dbReference type="Pfam" id="PF13845">
    <property type="entry name" value="Septum_form"/>
    <property type="match status" value="1"/>
</dbReference>
<feature type="domain" description="Septum formation-related" evidence="3">
    <location>
        <begin position="147"/>
        <end position="364"/>
    </location>
</feature>
<feature type="transmembrane region" description="Helical" evidence="2">
    <location>
        <begin position="62"/>
        <end position="84"/>
    </location>
</feature>
<feature type="region of interest" description="Disordered" evidence="1">
    <location>
        <begin position="1"/>
        <end position="53"/>
    </location>
</feature>
<name>A0A7D3VYU9_ACTVE</name>
<evidence type="ECO:0000256" key="1">
    <source>
        <dbReference type="SAM" id="MobiDB-lite"/>
    </source>
</evidence>
<keyword evidence="2" id="KW-0472">Membrane</keyword>
<dbReference type="RefSeq" id="WP_216858115.1">
    <property type="nucleotide sequence ID" value="NZ_CP053892.1"/>
</dbReference>
<protein>
    <recommendedName>
        <fullName evidence="3">Septum formation-related domain-containing protein</fullName>
    </recommendedName>
</protein>
<dbReference type="EMBL" id="CP053892">
    <property type="protein sequence ID" value="QKG26290.1"/>
    <property type="molecule type" value="Genomic_DNA"/>
</dbReference>
<feature type="transmembrane region" description="Helical" evidence="2">
    <location>
        <begin position="96"/>
        <end position="118"/>
    </location>
</feature>
<proteinExistence type="predicted"/>
<dbReference type="InterPro" id="IPR026004">
    <property type="entry name" value="Septum_form"/>
</dbReference>
<dbReference type="AlphaFoldDB" id="A0A7D3VYU9"/>
<keyword evidence="2" id="KW-0812">Transmembrane</keyword>
<evidence type="ECO:0000313" key="5">
    <source>
        <dbReference type="Proteomes" id="UP000501240"/>
    </source>
</evidence>
<feature type="compositionally biased region" description="Low complexity" evidence="1">
    <location>
        <begin position="15"/>
        <end position="25"/>
    </location>
</feature>